<reference evidence="8 9" key="1">
    <citation type="journal article" date="2018" name="Gigascience">
        <title>Genomes of trombidid mites reveal novel predicted allergens and laterally-transferred genes associated with secondary metabolism.</title>
        <authorList>
            <person name="Dong X."/>
            <person name="Chaisiri K."/>
            <person name="Xia D."/>
            <person name="Armstrong S.D."/>
            <person name="Fang Y."/>
            <person name="Donnelly M.J."/>
            <person name="Kadowaki T."/>
            <person name="McGarry J.W."/>
            <person name="Darby A.C."/>
            <person name="Makepeace B.L."/>
        </authorList>
    </citation>
    <scope>NUCLEOTIDE SEQUENCE [LARGE SCALE GENOMIC DNA]</scope>
    <source>
        <strain evidence="8">UoL-WK</strain>
    </source>
</reference>
<protein>
    <recommendedName>
        <fullName evidence="3">Nuclear migration protein nudC</fullName>
    </recommendedName>
    <alternativeName>
        <fullName evidence="6">Nuclear distribution protein C homolog</fullName>
    </alternativeName>
</protein>
<evidence type="ECO:0000256" key="2">
    <source>
        <dbReference type="ARBA" id="ARBA00010513"/>
    </source>
</evidence>
<dbReference type="InterPro" id="IPR008978">
    <property type="entry name" value="HSP20-like_chaperone"/>
</dbReference>
<evidence type="ECO:0000256" key="3">
    <source>
        <dbReference type="ARBA" id="ARBA00017641"/>
    </source>
</evidence>
<dbReference type="SUPFAM" id="SSF49764">
    <property type="entry name" value="HSP20-like chaperones"/>
    <property type="match status" value="1"/>
</dbReference>
<dbReference type="Gene3D" id="2.60.40.790">
    <property type="match status" value="1"/>
</dbReference>
<keyword evidence="4" id="KW-0963">Cytoplasm</keyword>
<name>A0A3S3QD73_9ACAR</name>
<dbReference type="InterPro" id="IPR037898">
    <property type="entry name" value="NudC_fam"/>
</dbReference>
<dbReference type="PROSITE" id="PS51203">
    <property type="entry name" value="CS"/>
    <property type="match status" value="1"/>
</dbReference>
<dbReference type="EMBL" id="NCKU01000021">
    <property type="protein sequence ID" value="RWS17892.1"/>
    <property type="molecule type" value="Genomic_DNA"/>
</dbReference>
<dbReference type="FunFam" id="2.60.40.790:FF:000001">
    <property type="entry name" value="Nuclear migration protein nudC"/>
    <property type="match status" value="1"/>
</dbReference>
<dbReference type="AlphaFoldDB" id="A0A3S3QD73"/>
<evidence type="ECO:0000313" key="9">
    <source>
        <dbReference type="Proteomes" id="UP000285301"/>
    </source>
</evidence>
<sequence>MDSNANEEKFDGILLAMAQQHEGGVKDLLNTFFSFLCRKTDFFIGGGENAARKLLLDIFEKWERKANEELTDEEAIELQKKIDEEKVKQVNPNEGNGYTGPNYKWTQTLSEIELKVPLKVNFAVKSRHVIVQFSKKHLKVGLKGHQPIIDGELFEQIKLEECLWVLDKNVLTITIEKVNKMEWWSKLVTTDPEINTKKVNPEPSKLSDLDGETRAMVEKMMYDQRQKELGLPTSEEQKKQEILKKFMQQHPEMDFSNCKFN</sequence>
<dbReference type="Proteomes" id="UP000285301">
    <property type="component" value="Unassembled WGS sequence"/>
</dbReference>
<dbReference type="InterPro" id="IPR007052">
    <property type="entry name" value="CS_dom"/>
</dbReference>
<evidence type="ECO:0000313" key="8">
    <source>
        <dbReference type="EMBL" id="RWS17892.1"/>
    </source>
</evidence>
<dbReference type="PANTHER" id="PTHR12356:SF3">
    <property type="entry name" value="NUCLEAR MIGRATION PROTEIN NUDC"/>
    <property type="match status" value="1"/>
</dbReference>
<comment type="caution">
    <text evidence="8">The sequence shown here is derived from an EMBL/GenBank/DDBJ whole genome shotgun (WGS) entry which is preliminary data.</text>
</comment>
<feature type="domain" description="CS" evidence="7">
    <location>
        <begin position="98"/>
        <end position="188"/>
    </location>
</feature>
<dbReference type="GO" id="GO:0006457">
    <property type="term" value="P:protein folding"/>
    <property type="evidence" value="ECO:0007669"/>
    <property type="project" value="TreeGrafter"/>
</dbReference>
<dbReference type="GO" id="GO:0005737">
    <property type="term" value="C:cytoplasm"/>
    <property type="evidence" value="ECO:0007669"/>
    <property type="project" value="UniProtKB-SubCell"/>
</dbReference>
<evidence type="ECO:0000256" key="6">
    <source>
        <dbReference type="ARBA" id="ARBA00030427"/>
    </source>
</evidence>
<keyword evidence="9" id="KW-1185">Reference proteome</keyword>
<evidence type="ECO:0000259" key="7">
    <source>
        <dbReference type="PROSITE" id="PS51203"/>
    </source>
</evidence>
<comment type="similarity">
    <text evidence="2">Belongs to the nudC family.</text>
</comment>
<evidence type="ECO:0000256" key="5">
    <source>
        <dbReference type="ARBA" id="ARBA00022553"/>
    </source>
</evidence>
<evidence type="ECO:0000256" key="4">
    <source>
        <dbReference type="ARBA" id="ARBA00022490"/>
    </source>
</evidence>
<organism evidence="8 9">
    <name type="scientific">Dinothrombium tinctorium</name>
    <dbReference type="NCBI Taxonomy" id="1965070"/>
    <lineage>
        <taxon>Eukaryota</taxon>
        <taxon>Metazoa</taxon>
        <taxon>Ecdysozoa</taxon>
        <taxon>Arthropoda</taxon>
        <taxon>Chelicerata</taxon>
        <taxon>Arachnida</taxon>
        <taxon>Acari</taxon>
        <taxon>Acariformes</taxon>
        <taxon>Trombidiformes</taxon>
        <taxon>Prostigmata</taxon>
        <taxon>Anystina</taxon>
        <taxon>Parasitengona</taxon>
        <taxon>Trombidioidea</taxon>
        <taxon>Trombidiidae</taxon>
        <taxon>Dinothrombium</taxon>
    </lineage>
</organism>
<proteinExistence type="inferred from homology"/>
<dbReference type="Pfam" id="PF14050">
    <property type="entry name" value="Nudc_N"/>
    <property type="match status" value="1"/>
</dbReference>
<dbReference type="GO" id="GO:0051082">
    <property type="term" value="F:unfolded protein binding"/>
    <property type="evidence" value="ECO:0007669"/>
    <property type="project" value="TreeGrafter"/>
</dbReference>
<evidence type="ECO:0000256" key="1">
    <source>
        <dbReference type="ARBA" id="ARBA00004496"/>
    </source>
</evidence>
<dbReference type="PANTHER" id="PTHR12356">
    <property type="entry name" value="NUCLEAR MOVEMENT PROTEIN NUDC"/>
    <property type="match status" value="1"/>
</dbReference>
<gene>
    <name evidence="8" type="ORF">B4U79_16037</name>
</gene>
<keyword evidence="5" id="KW-0597">Phosphoprotein</keyword>
<accession>A0A3S3QD73</accession>
<dbReference type="OrthoDB" id="416217at2759"/>
<comment type="subcellular location">
    <subcellularLocation>
        <location evidence="1">Cytoplasm</location>
    </subcellularLocation>
</comment>
<dbReference type="InterPro" id="IPR025934">
    <property type="entry name" value="NudC_N_dom"/>
</dbReference>
<dbReference type="STRING" id="1965070.A0A3S3QD73"/>
<dbReference type="Pfam" id="PF04969">
    <property type="entry name" value="CS"/>
    <property type="match status" value="1"/>
</dbReference>